<accession>A0A4U8SX10</accession>
<evidence type="ECO:0000313" key="1">
    <source>
        <dbReference type="EMBL" id="TLD91463.1"/>
    </source>
</evidence>
<reference evidence="1 2" key="1">
    <citation type="journal article" date="2014" name="Genome Announc.">
        <title>Draft genome sequences of eight enterohepatic helicobacter species isolated from both laboratory and wild rodents.</title>
        <authorList>
            <person name="Sheh A."/>
            <person name="Shen Z."/>
            <person name="Fox J.G."/>
        </authorList>
    </citation>
    <scope>NUCLEOTIDE SEQUENCE [LARGE SCALE GENOMIC DNA]</scope>
    <source>
        <strain evidence="1 2">ATCC 49310</strain>
    </source>
</reference>
<comment type="caution">
    <text evidence="1">The sequence shown here is derived from an EMBL/GenBank/DDBJ whole genome shotgun (WGS) entry which is preliminary data.</text>
</comment>
<sequence>MYITSGKKHIALENKIYARDQNRQIERYIDAIFKDCSCVESSQSDFIFEESSIPDSTPEEIHKNIAVLYLTLEAKSPTSQSLGKWQILGNYLRDNQGNQVQFKTISYKNEILKWIESA</sequence>
<proteinExistence type="predicted"/>
<dbReference type="Pfam" id="PF14281">
    <property type="entry name" value="PDDEXK_4"/>
    <property type="match status" value="1"/>
</dbReference>
<organism evidence="1 2">
    <name type="scientific">Helicobacter trogontum</name>
    <dbReference type="NCBI Taxonomy" id="50960"/>
    <lineage>
        <taxon>Bacteria</taxon>
        <taxon>Pseudomonadati</taxon>
        <taxon>Campylobacterota</taxon>
        <taxon>Epsilonproteobacteria</taxon>
        <taxon>Campylobacterales</taxon>
        <taxon>Helicobacteraceae</taxon>
        <taxon>Helicobacter</taxon>
    </lineage>
</organism>
<gene>
    <name evidence="1" type="ORF">LS80_011240</name>
</gene>
<evidence type="ECO:0000313" key="2">
    <source>
        <dbReference type="Proteomes" id="UP000029861"/>
    </source>
</evidence>
<dbReference type="AlphaFoldDB" id="A0A4U8SX10"/>
<dbReference type="InterPro" id="IPR029470">
    <property type="entry name" value="PDDEXK_4"/>
</dbReference>
<dbReference type="EMBL" id="JRPK02000129">
    <property type="protein sequence ID" value="TLD91463.1"/>
    <property type="molecule type" value="Genomic_DNA"/>
</dbReference>
<dbReference type="RefSeq" id="WP_081960439.1">
    <property type="nucleotide sequence ID" value="NZ_JALEMD010000019.1"/>
</dbReference>
<name>A0A4U8SX10_9HELI</name>
<protein>
    <submittedName>
        <fullName evidence="1">Uncharacterized protein</fullName>
    </submittedName>
</protein>
<dbReference type="Proteomes" id="UP000029861">
    <property type="component" value="Unassembled WGS sequence"/>
</dbReference>